<dbReference type="PANTHER" id="PTHR11943:SF1">
    <property type="entry name" value="GALACTOSE-1-PHOSPHATE URIDYLYLTRANSFERASE"/>
    <property type="match status" value="1"/>
</dbReference>
<evidence type="ECO:0000256" key="12">
    <source>
        <dbReference type="NCBIfam" id="TIGR00209"/>
    </source>
</evidence>
<keyword evidence="16" id="KW-0408">Iron</keyword>
<organism evidence="20 21">
    <name type="scientific">Flavihumibacter petaseus NBRC 106054</name>
    <dbReference type="NCBI Taxonomy" id="1220578"/>
    <lineage>
        <taxon>Bacteria</taxon>
        <taxon>Pseudomonadati</taxon>
        <taxon>Bacteroidota</taxon>
        <taxon>Chitinophagia</taxon>
        <taxon>Chitinophagales</taxon>
        <taxon>Chitinophagaceae</taxon>
        <taxon>Flavihumibacter</taxon>
    </lineage>
</organism>
<evidence type="ECO:0000256" key="11">
    <source>
        <dbReference type="ARBA" id="ARBA00023277"/>
    </source>
</evidence>
<evidence type="ECO:0000256" key="17">
    <source>
        <dbReference type="RuleBase" id="RU000506"/>
    </source>
</evidence>
<protein>
    <recommendedName>
        <fullName evidence="5 12">Galactose-1-phosphate uridylyltransferase</fullName>
        <ecNumber evidence="4 12">2.7.7.12</ecNumber>
    </recommendedName>
</protein>
<dbReference type="Pfam" id="PF02744">
    <property type="entry name" value="GalP_UDP_tr_C"/>
    <property type="match status" value="1"/>
</dbReference>
<dbReference type="Pfam" id="PF01087">
    <property type="entry name" value="GalP_UDP_transf"/>
    <property type="match status" value="1"/>
</dbReference>
<feature type="binding site" description="in other chain" evidence="14">
    <location>
        <position position="156"/>
    </location>
    <ligand>
        <name>UDP-alpha-D-glucose</name>
        <dbReference type="ChEBI" id="CHEBI:58885"/>
        <note>ligand shared between dimeric partners</note>
    </ligand>
</feature>
<name>A0A0E9MUY5_9BACT</name>
<dbReference type="UniPathway" id="UPA00214"/>
<feature type="binding site" evidence="14">
    <location>
        <begin position="314"/>
        <end position="315"/>
    </location>
    <ligand>
        <name>UDP-alpha-D-glucose</name>
        <dbReference type="ChEBI" id="CHEBI:58885"/>
        <note>ligand shared between dimeric partners</note>
    </ligand>
</feature>
<evidence type="ECO:0000256" key="7">
    <source>
        <dbReference type="ARBA" id="ARBA00022695"/>
    </source>
</evidence>
<dbReference type="InterPro" id="IPR001937">
    <property type="entry name" value="GalP_UDPtransf1"/>
</dbReference>
<evidence type="ECO:0000256" key="3">
    <source>
        <dbReference type="ARBA" id="ARBA00010951"/>
    </source>
</evidence>
<comment type="caution">
    <text evidence="20">The sequence shown here is derived from an EMBL/GenBank/DDBJ whole genome shotgun (WGS) entry which is preliminary data.</text>
</comment>
<evidence type="ECO:0000256" key="9">
    <source>
        <dbReference type="ARBA" id="ARBA00022833"/>
    </source>
</evidence>
<dbReference type="GO" id="GO:0005737">
    <property type="term" value="C:cytoplasm"/>
    <property type="evidence" value="ECO:0007669"/>
    <property type="project" value="TreeGrafter"/>
</dbReference>
<evidence type="ECO:0000256" key="5">
    <source>
        <dbReference type="ARBA" id="ARBA00016340"/>
    </source>
</evidence>
<feature type="binding site" description="in other chain" evidence="14">
    <location>
        <position position="326"/>
    </location>
    <ligand>
        <name>UDP-alpha-D-glucose</name>
        <dbReference type="ChEBI" id="CHEBI:58885"/>
        <note>ligand shared between dimeric partners</note>
    </ligand>
</feature>
<keyword evidence="9 15" id="KW-0862">Zinc</keyword>
<evidence type="ECO:0000256" key="4">
    <source>
        <dbReference type="ARBA" id="ARBA00012384"/>
    </source>
</evidence>
<sequence>MTTDFSFREHPHTRFNILTGDWILVSPHRTKRPWQGKVETLPPDNRPAYDPACYLCPGNRRADGAVNPQFDGPFAFTNDFAALLADTPDGSLNDDGLLIAASEKGTCRVIGFSPRHDLTLPQLTVEEIKAVIRLWQEEFRMLSADPAIHYIQIFENKGEIMGCSNPHPHGQIWASSHIPLEIDKENRRQEAHFREKGRSLLSDYLDKEMALQERIVTTNEHFVALVPFWATWPYETMIISRRHVTDVLGFTADEVTALADILKKLTTRYDNLFNISFPYSAGMHQAPVNSGDQPHWHWHMHFYPPLLRSATVKKFMVGYEMLANPQRDVTPEWAAERLRGLSELHYKENTNQLS</sequence>
<feature type="binding site" evidence="16">
    <location>
        <position position="284"/>
    </location>
    <ligand>
        <name>Fe cation</name>
        <dbReference type="ChEBI" id="CHEBI:24875"/>
    </ligand>
</feature>
<evidence type="ECO:0000256" key="1">
    <source>
        <dbReference type="ARBA" id="ARBA00001107"/>
    </source>
</evidence>
<dbReference type="PANTHER" id="PTHR11943">
    <property type="entry name" value="GALACTOSE-1-PHOSPHATE URIDYLYLTRANSFERASE"/>
    <property type="match status" value="1"/>
</dbReference>
<dbReference type="RefSeq" id="WP_046367409.1">
    <property type="nucleotide sequence ID" value="NZ_BBWV01000001.1"/>
</dbReference>
<comment type="pathway">
    <text evidence="2 17">Carbohydrate metabolism; galactose metabolism.</text>
</comment>
<dbReference type="STRING" id="1220578.FPE01S_01_05760"/>
<accession>A0A0E9MUY5</accession>
<feature type="binding site" description="in other chain" evidence="14">
    <location>
        <position position="171"/>
    </location>
    <ligand>
        <name>UDP-alpha-D-glucose</name>
        <dbReference type="ChEBI" id="CHEBI:58885"/>
        <note>ligand shared between dimeric partners</note>
    </ligand>
</feature>
<feature type="binding site" evidence="16">
    <location>
        <position position="299"/>
    </location>
    <ligand>
        <name>Fe cation</name>
        <dbReference type="ChEBI" id="CHEBI:24875"/>
    </ligand>
</feature>
<keyword evidence="7 17" id="KW-0548">Nucleotidyltransferase</keyword>
<comment type="similarity">
    <text evidence="3 17">Belongs to the galactose-1-phosphate uridylyltransferase type 1 family.</text>
</comment>
<reference evidence="20 21" key="1">
    <citation type="submission" date="2015-04" db="EMBL/GenBank/DDBJ databases">
        <title>Whole genome shotgun sequence of Flavihumibacter petaseus NBRC 106054.</title>
        <authorList>
            <person name="Miyazawa S."/>
            <person name="Hosoyama A."/>
            <person name="Hashimoto M."/>
            <person name="Noguchi M."/>
            <person name="Tsuchikane K."/>
            <person name="Ohji S."/>
            <person name="Yamazoe A."/>
            <person name="Ichikawa N."/>
            <person name="Kimura A."/>
            <person name="Fujita N."/>
        </authorList>
    </citation>
    <scope>NUCLEOTIDE SEQUENCE [LARGE SCALE GENOMIC DNA]</scope>
    <source>
        <strain evidence="20 21">NBRC 106054</strain>
    </source>
</reference>
<dbReference type="InterPro" id="IPR019779">
    <property type="entry name" value="GalP_UDPtransf1_His-AS"/>
</dbReference>
<dbReference type="AlphaFoldDB" id="A0A0E9MUY5"/>
<dbReference type="NCBIfam" id="NF008724">
    <property type="entry name" value="PRK11720.1"/>
    <property type="match status" value="1"/>
</dbReference>
<comment type="cofactor">
    <cofactor evidence="16">
        <name>Fe cation</name>
        <dbReference type="ChEBI" id="CHEBI:24875"/>
    </cofactor>
    <text evidence="16">Binds 1 Fe cation per subunit.</text>
</comment>
<feature type="binding site" description="in other chain" evidence="14">
    <location>
        <position position="62"/>
    </location>
    <ligand>
        <name>UDP-alpha-D-glucose</name>
        <dbReference type="ChEBI" id="CHEBI:58885"/>
        <note>ligand shared between dimeric partners</note>
    </ligand>
</feature>
<evidence type="ECO:0000256" key="16">
    <source>
        <dbReference type="PIRSR" id="PIRSR000808-4"/>
    </source>
</evidence>
<dbReference type="EMBL" id="BBWV01000001">
    <property type="protein sequence ID" value="GAO41562.1"/>
    <property type="molecule type" value="Genomic_DNA"/>
</dbReference>
<feature type="binding site" description="in other chain" evidence="14">
    <location>
        <begin position="78"/>
        <end position="79"/>
    </location>
    <ligand>
        <name>UDP-alpha-D-glucose</name>
        <dbReference type="ChEBI" id="CHEBI:58885"/>
        <note>ligand shared between dimeric partners</note>
    </ligand>
</feature>
<dbReference type="SUPFAM" id="SSF54197">
    <property type="entry name" value="HIT-like"/>
    <property type="match status" value="2"/>
</dbReference>
<dbReference type="GO" id="GO:0008108">
    <property type="term" value="F:UDP-glucose:hexose-1-phosphate uridylyltransferase activity"/>
    <property type="evidence" value="ECO:0007669"/>
    <property type="project" value="UniProtKB-UniRule"/>
</dbReference>
<evidence type="ECO:0000256" key="13">
    <source>
        <dbReference type="PIRSR" id="PIRSR000808-1"/>
    </source>
</evidence>
<feature type="binding site" evidence="14">
    <location>
        <begin position="29"/>
        <end position="32"/>
    </location>
    <ligand>
        <name>UDP-alpha-D-glucose</name>
        <dbReference type="ChEBI" id="CHEBI:58885"/>
        <note>ligand shared between dimeric partners</note>
    </ligand>
</feature>
<keyword evidence="21" id="KW-1185">Reference proteome</keyword>
<evidence type="ECO:0000256" key="14">
    <source>
        <dbReference type="PIRSR" id="PIRSR000808-2"/>
    </source>
</evidence>
<evidence type="ECO:0000313" key="20">
    <source>
        <dbReference type="EMBL" id="GAO41562.1"/>
    </source>
</evidence>
<feature type="binding site" evidence="15">
    <location>
        <position position="53"/>
    </location>
    <ligand>
        <name>Zn(2+)</name>
        <dbReference type="ChEBI" id="CHEBI:29105"/>
    </ligand>
</feature>
<dbReference type="PROSITE" id="PS00117">
    <property type="entry name" value="GAL_P_UDP_TRANSF_I"/>
    <property type="match status" value="1"/>
</dbReference>
<dbReference type="Gene3D" id="3.30.428.10">
    <property type="entry name" value="HIT-like"/>
    <property type="match status" value="2"/>
</dbReference>
<dbReference type="CDD" id="cd00608">
    <property type="entry name" value="GalT"/>
    <property type="match status" value="1"/>
</dbReference>
<dbReference type="InterPro" id="IPR036265">
    <property type="entry name" value="HIT-like_sf"/>
</dbReference>
<keyword evidence="8 15" id="KW-0479">Metal-binding</keyword>
<dbReference type="PIRSF" id="PIRSF000808">
    <property type="entry name" value="GalT"/>
    <property type="match status" value="1"/>
</dbReference>
<feature type="domain" description="Galactose-1-phosphate uridyl transferase N-terminal" evidence="18">
    <location>
        <begin position="4"/>
        <end position="179"/>
    </location>
</feature>
<keyword evidence="6 17" id="KW-0808">Transferase</keyword>
<dbReference type="Proteomes" id="UP000033121">
    <property type="component" value="Unassembled WGS sequence"/>
</dbReference>
<evidence type="ECO:0000259" key="19">
    <source>
        <dbReference type="Pfam" id="PF02744"/>
    </source>
</evidence>
<dbReference type="GO" id="GO:0033499">
    <property type="term" value="P:galactose catabolic process via UDP-galactose, Leloir pathway"/>
    <property type="evidence" value="ECO:0007669"/>
    <property type="project" value="TreeGrafter"/>
</dbReference>
<dbReference type="FunFam" id="3.30.428.10:FF:000001">
    <property type="entry name" value="Galactose-1-phosphate uridylyltransferase"/>
    <property type="match status" value="1"/>
</dbReference>
<evidence type="ECO:0000259" key="18">
    <source>
        <dbReference type="Pfam" id="PF01087"/>
    </source>
</evidence>
<feature type="binding site" evidence="16">
    <location>
        <position position="301"/>
    </location>
    <ligand>
        <name>Fe cation</name>
        <dbReference type="ChEBI" id="CHEBI:24875"/>
    </ligand>
</feature>
<evidence type="ECO:0000313" key="21">
    <source>
        <dbReference type="Proteomes" id="UP000033121"/>
    </source>
</evidence>
<evidence type="ECO:0000256" key="2">
    <source>
        <dbReference type="ARBA" id="ARBA00004947"/>
    </source>
</evidence>
<feature type="domain" description="Galactose-1-phosphate uridyl transferase C-terminal" evidence="19">
    <location>
        <begin position="186"/>
        <end position="349"/>
    </location>
</feature>
<evidence type="ECO:0000256" key="8">
    <source>
        <dbReference type="ARBA" id="ARBA00022723"/>
    </source>
</evidence>
<keyword evidence="10 17" id="KW-0299">Galactose metabolism</keyword>
<keyword evidence="11 17" id="KW-0119">Carbohydrate metabolism</keyword>
<evidence type="ECO:0000256" key="6">
    <source>
        <dbReference type="ARBA" id="ARBA00022679"/>
    </source>
</evidence>
<dbReference type="EC" id="2.7.7.12" evidence="4 12"/>
<gene>
    <name evidence="20" type="primary">galT</name>
    <name evidence="20" type="ORF">FPE01S_01_05760</name>
</gene>
<dbReference type="InterPro" id="IPR005850">
    <property type="entry name" value="GalP_Utransf_C"/>
</dbReference>
<evidence type="ECO:0000256" key="10">
    <source>
        <dbReference type="ARBA" id="ARBA00023144"/>
    </source>
</evidence>
<feature type="binding site" description="in other chain" evidence="14">
    <location>
        <begin position="162"/>
        <end position="164"/>
    </location>
    <ligand>
        <name>UDP-alpha-D-glucose</name>
        <dbReference type="ChEBI" id="CHEBI:58885"/>
        <note>ligand shared between dimeric partners</note>
    </ligand>
</feature>
<comment type="catalytic activity">
    <reaction evidence="1 17">
        <text>alpha-D-galactose 1-phosphate + UDP-alpha-D-glucose = alpha-D-glucose 1-phosphate + UDP-alpha-D-galactose</text>
        <dbReference type="Rhea" id="RHEA:13989"/>
        <dbReference type="ChEBI" id="CHEBI:58336"/>
        <dbReference type="ChEBI" id="CHEBI:58601"/>
        <dbReference type="ChEBI" id="CHEBI:58885"/>
        <dbReference type="ChEBI" id="CHEBI:66914"/>
        <dbReference type="EC" id="2.7.7.12"/>
    </reaction>
</comment>
<comment type="cofactor">
    <cofactor evidence="15">
        <name>Zn(2+)</name>
        <dbReference type="ChEBI" id="CHEBI:29105"/>
    </cofactor>
    <text evidence="15">Binds 1 zinc ion per subunit.</text>
</comment>
<feature type="active site" description="Tele-UMP-histidine intermediate" evidence="13">
    <location>
        <position position="169"/>
    </location>
</feature>
<feature type="binding site" evidence="15">
    <location>
        <position position="116"/>
    </location>
    <ligand>
        <name>Zn(2+)</name>
        <dbReference type="ChEBI" id="CHEBI:29105"/>
    </ligand>
</feature>
<feature type="binding site" evidence="14">
    <location>
        <begin position="319"/>
        <end position="320"/>
    </location>
    <ligand>
        <name>UDP-alpha-D-glucose</name>
        <dbReference type="ChEBI" id="CHEBI:58885"/>
        <note>ligand shared between dimeric partners</note>
    </ligand>
</feature>
<feature type="binding site" evidence="15">
    <location>
        <position position="56"/>
    </location>
    <ligand>
        <name>Zn(2+)</name>
        <dbReference type="ChEBI" id="CHEBI:29105"/>
    </ligand>
</feature>
<dbReference type="InterPro" id="IPR005849">
    <property type="entry name" value="GalP_Utransf_N"/>
</dbReference>
<dbReference type="NCBIfam" id="TIGR00209">
    <property type="entry name" value="galT_1"/>
    <property type="match status" value="1"/>
</dbReference>
<evidence type="ECO:0000256" key="15">
    <source>
        <dbReference type="PIRSR" id="PIRSR000808-3"/>
    </source>
</evidence>
<dbReference type="GO" id="GO:0008270">
    <property type="term" value="F:zinc ion binding"/>
    <property type="evidence" value="ECO:0007669"/>
    <property type="project" value="InterPro"/>
</dbReference>
<feature type="binding site" evidence="15">
    <location>
        <position position="167"/>
    </location>
    <ligand>
        <name>Zn(2+)</name>
        <dbReference type="ChEBI" id="CHEBI:29105"/>
    </ligand>
</feature>
<proteinExistence type="inferred from homology"/>
<dbReference type="OrthoDB" id="9769064at2"/>
<feature type="binding site" evidence="16">
    <location>
        <position position="185"/>
    </location>
    <ligand>
        <name>Fe cation</name>
        <dbReference type="ChEBI" id="CHEBI:24875"/>
    </ligand>
</feature>